<keyword evidence="3 4" id="KW-0998">Cell outer membrane</keyword>
<keyword evidence="9" id="KW-1185">Reference proteome</keyword>
<name>A0A3E0X1G6_9GAMM</name>
<comment type="subcellular location">
    <subcellularLocation>
        <location evidence="4">Cell outer membrane</location>
    </subcellularLocation>
</comment>
<feature type="domain" description="LPS-assembly protein LptD central" evidence="7">
    <location>
        <begin position="221"/>
        <end position="297"/>
    </location>
</feature>
<keyword evidence="2 4" id="KW-0472">Membrane</keyword>
<comment type="caution">
    <text evidence="8">The sequence shown here is derived from an EMBL/GenBank/DDBJ whole genome shotgun (WGS) entry which is preliminary data.</text>
</comment>
<dbReference type="Pfam" id="PF04453">
    <property type="entry name" value="LptD"/>
    <property type="match status" value="1"/>
</dbReference>
<dbReference type="InterPro" id="IPR020889">
    <property type="entry name" value="LipoPS_assembly_LptD"/>
</dbReference>
<evidence type="ECO:0000259" key="7">
    <source>
        <dbReference type="Pfam" id="PF19838"/>
    </source>
</evidence>
<reference evidence="9" key="1">
    <citation type="submission" date="2017-05" db="EMBL/GenBank/DDBJ databases">
        <authorList>
            <person name="Sharma S."/>
            <person name="Sidhu C."/>
            <person name="Pinnaka A.K."/>
        </authorList>
    </citation>
    <scope>NUCLEOTIDE SEQUENCE [LARGE SCALE GENOMIC DNA]</scope>
    <source>
        <strain evidence="9">AK93</strain>
    </source>
</reference>
<dbReference type="InterPro" id="IPR050218">
    <property type="entry name" value="LptD"/>
</dbReference>
<evidence type="ECO:0000259" key="5">
    <source>
        <dbReference type="Pfam" id="PF03968"/>
    </source>
</evidence>
<feature type="domain" description="LptD C-terminal" evidence="6">
    <location>
        <begin position="321"/>
        <end position="690"/>
    </location>
</feature>
<feature type="signal peptide" evidence="4">
    <location>
        <begin position="1"/>
        <end position="46"/>
    </location>
</feature>
<feature type="chain" id="PRO_5017840258" description="LPS-assembly protein LptD" evidence="4">
    <location>
        <begin position="47"/>
        <end position="771"/>
    </location>
</feature>
<dbReference type="PANTHER" id="PTHR30189:SF1">
    <property type="entry name" value="LPS-ASSEMBLY PROTEIN LPTD"/>
    <property type="match status" value="1"/>
</dbReference>
<dbReference type="GO" id="GO:1990351">
    <property type="term" value="C:transporter complex"/>
    <property type="evidence" value="ECO:0007669"/>
    <property type="project" value="TreeGrafter"/>
</dbReference>
<dbReference type="PANTHER" id="PTHR30189">
    <property type="entry name" value="LPS-ASSEMBLY PROTEIN"/>
    <property type="match status" value="1"/>
</dbReference>
<dbReference type="GO" id="GO:0043165">
    <property type="term" value="P:Gram-negative-bacterium-type cell outer membrane assembly"/>
    <property type="evidence" value="ECO:0007669"/>
    <property type="project" value="UniProtKB-UniRule"/>
</dbReference>
<evidence type="ECO:0000256" key="4">
    <source>
        <dbReference type="HAMAP-Rule" id="MF_01411"/>
    </source>
</evidence>
<evidence type="ECO:0000256" key="3">
    <source>
        <dbReference type="ARBA" id="ARBA00023237"/>
    </source>
</evidence>
<keyword evidence="1 4" id="KW-0732">Signal</keyword>
<organism evidence="8 9">
    <name type="scientific">Alkalilimnicola ehrlichii</name>
    <dbReference type="NCBI Taxonomy" id="351052"/>
    <lineage>
        <taxon>Bacteria</taxon>
        <taxon>Pseudomonadati</taxon>
        <taxon>Pseudomonadota</taxon>
        <taxon>Gammaproteobacteria</taxon>
        <taxon>Chromatiales</taxon>
        <taxon>Ectothiorhodospiraceae</taxon>
        <taxon>Alkalilimnicola</taxon>
    </lineage>
</organism>
<dbReference type="HAMAP" id="MF_01411">
    <property type="entry name" value="LPS_assembly_LptD"/>
    <property type="match status" value="1"/>
</dbReference>
<dbReference type="InterPro" id="IPR045659">
    <property type="entry name" value="LptD_2"/>
</dbReference>
<sequence precursor="true">MHFIFCEMVSAAADTGKSPVYRKSSLTRIALLSAMLAGVAPVLAHAENNDLPFDPALCGGPISTQPDPANLAAREDPATPVTIDADRVDYFGATQSYRFAGNVLLQQADQQLQADRIVFNQETSRADASGNLRYYEDGLTLWAEEGHLYFDVTRGALSTARFQFEHSYTHGDADEIIIEDSQRSRYRDVRFTTCPPDRTDWWLRGSELRTDREEGMGSARHAWLQFMGVPLFYTPYISFPIDDRRRSGLLAPSYRQSSRSGFDLRIPYYWNMAPNYDAVLAPRIVTRRGLMLDTEWRLLTRQFAAETDLQYLPDDDLYGDDRWLASLRMESPEERAIQWELDLNRVSDEDYLRDFGSGIASSSVSHLPSLAIASYQTLDLRVSAQAQTWQTLDQEVSSPYRILPRVRVDYNPAPIAAGLDYRLESELTYFDHANPSARDTGVRAHVVPTLSRTWDGLAYFITPSFAVSHTEYWLDRPDNSAAENPSSTIPIFSVEAGIFLERDFALGNRALMQTLEPRLFYLYVPEYDQSDQPRFDTRDSELTLGQLFRTNRFTGPDRQGDANQVSAALTSRVVDRQSGREHLSASVGQIFYLEDREVTINDALEDPTRNSSDIMAELRSQLPGGFNVFADYRWDPYDNRTRRSGLRLQYRPQPDAVINLGYRSRTERDSGSRELEQTDLSFVWPIGARWHAIGGWRYSLLDNETLEQFAGFEFDNCCWSFRLLAREYVRDLDREPEREVMFQLEFTGLADVGRSVQDFMIDAVTGYRPRR</sequence>
<accession>A0A3E0X1G6</accession>
<evidence type="ECO:0000313" key="9">
    <source>
        <dbReference type="Proteomes" id="UP000256763"/>
    </source>
</evidence>
<dbReference type="GO" id="GO:0009279">
    <property type="term" value="C:cell outer membrane"/>
    <property type="evidence" value="ECO:0007669"/>
    <property type="project" value="UniProtKB-SubCell"/>
</dbReference>
<feature type="domain" description="Organic solvent tolerance-like N-terminal" evidence="5">
    <location>
        <begin position="82"/>
        <end position="215"/>
    </location>
</feature>
<proteinExistence type="inferred from homology"/>
<evidence type="ECO:0000256" key="1">
    <source>
        <dbReference type="ARBA" id="ARBA00022729"/>
    </source>
</evidence>
<dbReference type="InterPro" id="IPR005653">
    <property type="entry name" value="OstA-like_N"/>
</dbReference>
<dbReference type="Pfam" id="PF03968">
    <property type="entry name" value="LptD_N"/>
    <property type="match status" value="1"/>
</dbReference>
<gene>
    <name evidence="4" type="primary">lptD</name>
    <name evidence="8" type="ORF">CAL65_01270</name>
</gene>
<dbReference type="EMBL" id="NFZW01000001">
    <property type="protein sequence ID" value="RFA39451.1"/>
    <property type="molecule type" value="Genomic_DNA"/>
</dbReference>
<comment type="function">
    <text evidence="4">Together with LptE, is involved in the assembly of lipopolysaccharide (LPS) at the surface of the outer membrane.</text>
</comment>
<dbReference type="GO" id="GO:0015920">
    <property type="term" value="P:lipopolysaccharide transport"/>
    <property type="evidence" value="ECO:0007669"/>
    <property type="project" value="InterPro"/>
</dbReference>
<dbReference type="Pfam" id="PF19838">
    <property type="entry name" value="LptD_2"/>
    <property type="match status" value="1"/>
</dbReference>
<comment type="similarity">
    <text evidence="4">Belongs to the LptD family.</text>
</comment>
<protein>
    <recommendedName>
        <fullName evidence="4">LPS-assembly protein LptD</fullName>
    </recommendedName>
</protein>
<evidence type="ECO:0000259" key="6">
    <source>
        <dbReference type="Pfam" id="PF04453"/>
    </source>
</evidence>
<evidence type="ECO:0000256" key="2">
    <source>
        <dbReference type="ARBA" id="ARBA00023136"/>
    </source>
</evidence>
<dbReference type="AlphaFoldDB" id="A0A3E0X1G6"/>
<dbReference type="Proteomes" id="UP000256763">
    <property type="component" value="Unassembled WGS sequence"/>
</dbReference>
<comment type="subunit">
    <text evidence="4">Component of the lipopolysaccharide transport and assembly complex. Interacts with LptE and LptA.</text>
</comment>
<dbReference type="InterPro" id="IPR007543">
    <property type="entry name" value="LptD_C"/>
</dbReference>
<evidence type="ECO:0000313" key="8">
    <source>
        <dbReference type="EMBL" id="RFA39451.1"/>
    </source>
</evidence>
<dbReference type="Gene3D" id="2.60.450.10">
    <property type="entry name" value="Lipopolysaccharide (LPS) transport protein A like domain"/>
    <property type="match status" value="1"/>
</dbReference>
<comment type="caution">
    <text evidence="4">Lacks conserved residue(s) required for the propagation of feature annotation.</text>
</comment>